<sequence length="76" mass="8106">MTAVLLGEVGPAVADPVALGERPASTRPPRITMDVASELPAVVISRLLGFHQSTGDNWTRESQGYGAEYAADIIRR</sequence>
<dbReference type="Proteomes" id="UP001603013">
    <property type="component" value="Unassembled WGS sequence"/>
</dbReference>
<dbReference type="EMBL" id="JBIBSM010000016">
    <property type="protein sequence ID" value="MFF8279701.1"/>
    <property type="molecule type" value="Genomic_DNA"/>
</dbReference>
<keyword evidence="2" id="KW-1185">Reference proteome</keyword>
<dbReference type="RefSeq" id="WP_391936627.1">
    <property type="nucleotide sequence ID" value="NZ_JBIBSM010000016.1"/>
</dbReference>
<proteinExistence type="predicted"/>
<name>A0ABW6YJR5_9ACTN</name>
<reference evidence="1 2" key="1">
    <citation type="submission" date="2024-10" db="EMBL/GenBank/DDBJ databases">
        <title>The Natural Products Discovery Center: Release of the First 8490 Sequenced Strains for Exploring Actinobacteria Biosynthetic Diversity.</title>
        <authorList>
            <person name="Kalkreuter E."/>
            <person name="Kautsar S.A."/>
            <person name="Yang D."/>
            <person name="Bader C.D."/>
            <person name="Teijaro C.N."/>
            <person name="Fluegel L."/>
            <person name="Davis C.M."/>
            <person name="Simpson J.R."/>
            <person name="Lauterbach L."/>
            <person name="Steele A.D."/>
            <person name="Gui C."/>
            <person name="Meng S."/>
            <person name="Li G."/>
            <person name="Viehrig K."/>
            <person name="Ye F."/>
            <person name="Su P."/>
            <person name="Kiefer A.F."/>
            <person name="Nichols A."/>
            <person name="Cepeda A.J."/>
            <person name="Yan W."/>
            <person name="Fan B."/>
            <person name="Jiang Y."/>
            <person name="Adhikari A."/>
            <person name="Zheng C.-J."/>
            <person name="Schuster L."/>
            <person name="Cowan T.M."/>
            <person name="Smanski M.J."/>
            <person name="Chevrette M.G."/>
            <person name="De Carvalho L.P.S."/>
            <person name="Shen B."/>
        </authorList>
    </citation>
    <scope>NUCLEOTIDE SEQUENCE [LARGE SCALE GENOMIC DNA]</scope>
    <source>
        <strain evidence="1 2">NPDC015755</strain>
    </source>
</reference>
<evidence type="ECO:0000313" key="2">
    <source>
        <dbReference type="Proteomes" id="UP001603013"/>
    </source>
</evidence>
<gene>
    <name evidence="1" type="ORF">ACF05T_26925</name>
</gene>
<organism evidence="1 2">
    <name type="scientific">Streptomyces lateritius</name>
    <dbReference type="NCBI Taxonomy" id="67313"/>
    <lineage>
        <taxon>Bacteria</taxon>
        <taxon>Bacillati</taxon>
        <taxon>Actinomycetota</taxon>
        <taxon>Actinomycetes</taxon>
        <taxon>Kitasatosporales</taxon>
        <taxon>Streptomycetaceae</taxon>
        <taxon>Streptomyces</taxon>
    </lineage>
</organism>
<evidence type="ECO:0000313" key="1">
    <source>
        <dbReference type="EMBL" id="MFF8279701.1"/>
    </source>
</evidence>
<protein>
    <submittedName>
        <fullName evidence="1">Uncharacterized protein</fullName>
    </submittedName>
</protein>
<comment type="caution">
    <text evidence="1">The sequence shown here is derived from an EMBL/GenBank/DDBJ whole genome shotgun (WGS) entry which is preliminary data.</text>
</comment>
<accession>A0ABW6YJR5</accession>